<keyword evidence="3" id="KW-1185">Reference proteome</keyword>
<feature type="region of interest" description="Disordered" evidence="1">
    <location>
        <begin position="1"/>
        <end position="24"/>
    </location>
</feature>
<protein>
    <submittedName>
        <fullName evidence="2">Uncharacterized protein</fullName>
    </submittedName>
</protein>
<name>A0A2A2M5Y9_9BILA</name>
<evidence type="ECO:0000256" key="1">
    <source>
        <dbReference type="SAM" id="MobiDB-lite"/>
    </source>
</evidence>
<dbReference type="EMBL" id="LIAE01003348">
    <property type="protein sequence ID" value="PAV93874.1"/>
    <property type="molecule type" value="Genomic_DNA"/>
</dbReference>
<feature type="compositionally biased region" description="Basic and acidic residues" evidence="1">
    <location>
        <begin position="47"/>
        <end position="60"/>
    </location>
</feature>
<sequence length="68" mass="6969">MAVADHVGLDDADRASGNARRGPAHAIGAADIERIDQCRIDAAGGEHGVDQQRTLADRTGDGGGEALF</sequence>
<feature type="region of interest" description="Disordered" evidence="1">
    <location>
        <begin position="44"/>
        <end position="68"/>
    </location>
</feature>
<accession>A0A2A2M5Y9</accession>
<proteinExistence type="predicted"/>
<evidence type="ECO:0000313" key="3">
    <source>
        <dbReference type="Proteomes" id="UP000218231"/>
    </source>
</evidence>
<dbReference type="Proteomes" id="UP000218231">
    <property type="component" value="Unassembled WGS sequence"/>
</dbReference>
<organism evidence="2 3">
    <name type="scientific">Diploscapter pachys</name>
    <dbReference type="NCBI Taxonomy" id="2018661"/>
    <lineage>
        <taxon>Eukaryota</taxon>
        <taxon>Metazoa</taxon>
        <taxon>Ecdysozoa</taxon>
        <taxon>Nematoda</taxon>
        <taxon>Chromadorea</taxon>
        <taxon>Rhabditida</taxon>
        <taxon>Rhabditina</taxon>
        <taxon>Rhabditomorpha</taxon>
        <taxon>Rhabditoidea</taxon>
        <taxon>Rhabditidae</taxon>
        <taxon>Diploscapter</taxon>
    </lineage>
</organism>
<gene>
    <name evidence="2" type="ORF">WR25_08723</name>
</gene>
<comment type="caution">
    <text evidence="2">The sequence shown here is derived from an EMBL/GenBank/DDBJ whole genome shotgun (WGS) entry which is preliminary data.</text>
</comment>
<dbReference type="AlphaFoldDB" id="A0A2A2M5Y9"/>
<evidence type="ECO:0000313" key="2">
    <source>
        <dbReference type="EMBL" id="PAV93874.1"/>
    </source>
</evidence>
<reference evidence="2 3" key="1">
    <citation type="journal article" date="2017" name="Curr. Biol.">
        <title>Genome architecture and evolution of a unichromosomal asexual nematode.</title>
        <authorList>
            <person name="Fradin H."/>
            <person name="Zegar C."/>
            <person name="Gutwein M."/>
            <person name="Lucas J."/>
            <person name="Kovtun M."/>
            <person name="Corcoran D."/>
            <person name="Baugh L.R."/>
            <person name="Kiontke K."/>
            <person name="Gunsalus K."/>
            <person name="Fitch D.H."/>
            <person name="Piano F."/>
        </authorList>
    </citation>
    <scope>NUCLEOTIDE SEQUENCE [LARGE SCALE GENOMIC DNA]</scope>
    <source>
        <strain evidence="2">PF1309</strain>
    </source>
</reference>